<dbReference type="Proteomes" id="UP000077521">
    <property type="component" value="Unassembled WGS sequence"/>
</dbReference>
<evidence type="ECO:0000313" key="3">
    <source>
        <dbReference type="Proteomes" id="UP000077521"/>
    </source>
</evidence>
<comment type="caution">
    <text evidence="2">The sequence shown here is derived from an EMBL/GenBank/DDBJ whole genome shotgun (WGS) entry which is preliminary data.</text>
</comment>
<sequence>MGAALMGSSSSPDGSADRGIQDWPQIKPTTKSQTRGPHWLRSALLTPNEGLLGGIHATFETSVPMQGNYSAVRTPSINGRPYDRSLPVPGYFKPIEESAVKNPDPSEPGVTDL</sequence>
<keyword evidence="3" id="KW-1185">Reference proteome</keyword>
<name>A0A8T8SAA9_9BASI</name>
<organism evidence="2 3">
    <name type="scientific">Tilletia indica</name>
    <dbReference type="NCBI Taxonomy" id="43049"/>
    <lineage>
        <taxon>Eukaryota</taxon>
        <taxon>Fungi</taxon>
        <taxon>Dikarya</taxon>
        <taxon>Basidiomycota</taxon>
        <taxon>Ustilaginomycotina</taxon>
        <taxon>Exobasidiomycetes</taxon>
        <taxon>Tilletiales</taxon>
        <taxon>Tilletiaceae</taxon>
        <taxon>Tilletia</taxon>
    </lineage>
</organism>
<evidence type="ECO:0000313" key="2">
    <source>
        <dbReference type="EMBL" id="KAE8236008.1"/>
    </source>
</evidence>
<dbReference type="EMBL" id="LWDF02002446">
    <property type="protein sequence ID" value="KAE8236008.1"/>
    <property type="molecule type" value="Genomic_DNA"/>
</dbReference>
<reference evidence="2" key="1">
    <citation type="submission" date="2016-04" db="EMBL/GenBank/DDBJ databases">
        <authorList>
            <person name="Nguyen H.D."/>
            <person name="Samba Siva P."/>
            <person name="Cullis J."/>
            <person name="Levesque C.A."/>
            <person name="Hambleton S."/>
        </authorList>
    </citation>
    <scope>NUCLEOTIDE SEQUENCE</scope>
    <source>
        <strain evidence="2">DAOMC 236416</strain>
    </source>
</reference>
<protein>
    <submittedName>
        <fullName evidence="2">Uncharacterized protein</fullName>
    </submittedName>
</protein>
<dbReference type="AlphaFoldDB" id="A0A8T8SAA9"/>
<accession>A0A8T8SAA9</accession>
<evidence type="ECO:0000256" key="1">
    <source>
        <dbReference type="SAM" id="MobiDB-lite"/>
    </source>
</evidence>
<feature type="region of interest" description="Disordered" evidence="1">
    <location>
        <begin position="1"/>
        <end position="37"/>
    </location>
</feature>
<proteinExistence type="predicted"/>
<reference evidence="2" key="2">
    <citation type="journal article" date="2019" name="IMA Fungus">
        <title>Genome sequencing and comparison of five Tilletia species to identify candidate genes for the detection of regulated species infecting wheat.</title>
        <authorList>
            <person name="Nguyen H.D.T."/>
            <person name="Sultana T."/>
            <person name="Kesanakurti P."/>
            <person name="Hambleton S."/>
        </authorList>
    </citation>
    <scope>NUCLEOTIDE SEQUENCE</scope>
    <source>
        <strain evidence="2">DAOMC 236416</strain>
    </source>
</reference>
<gene>
    <name evidence="2" type="ORF">A4X13_0g9299</name>
</gene>